<protein>
    <recommendedName>
        <fullName evidence="1">DUF4124 domain-containing protein</fullName>
    </recommendedName>
</protein>
<comment type="caution">
    <text evidence="2">The sequence shown here is derived from an EMBL/GenBank/DDBJ whole genome shotgun (WGS) entry which is preliminary data.</text>
</comment>
<reference evidence="2 3" key="1">
    <citation type="submission" date="2014-06" db="EMBL/GenBank/DDBJ databases">
        <title>Shewanella sp. YQH10.</title>
        <authorList>
            <person name="Liu Y."/>
            <person name="Zeng R."/>
        </authorList>
    </citation>
    <scope>NUCLEOTIDE SEQUENCE [LARGE SCALE GENOMIC DNA]</scope>
    <source>
        <strain evidence="2 3">YQH10</strain>
    </source>
</reference>
<dbReference type="OrthoDB" id="256673at2"/>
<name>A0A094LSJ5_9GAMM</name>
<dbReference type="Pfam" id="PF13511">
    <property type="entry name" value="DUF4124"/>
    <property type="match status" value="1"/>
</dbReference>
<accession>A0A094LSJ5</accession>
<dbReference type="InterPro" id="IPR025392">
    <property type="entry name" value="DUF4124"/>
</dbReference>
<dbReference type="eggNOG" id="ENOG50311K9">
    <property type="taxonomic scope" value="Bacteria"/>
</dbReference>
<gene>
    <name evidence="2" type="ORF">HR45_06580</name>
</gene>
<dbReference type="Gene3D" id="1.10.390.20">
    <property type="match status" value="1"/>
</dbReference>
<dbReference type="AlphaFoldDB" id="A0A094LSJ5"/>
<evidence type="ECO:0000313" key="2">
    <source>
        <dbReference type="EMBL" id="KFZ38163.1"/>
    </source>
</evidence>
<feature type="domain" description="DUF4124" evidence="1">
    <location>
        <begin position="97"/>
        <end position="128"/>
    </location>
</feature>
<dbReference type="Proteomes" id="UP000029264">
    <property type="component" value="Unassembled WGS sequence"/>
</dbReference>
<keyword evidence="3" id="KW-1185">Reference proteome</keyword>
<dbReference type="EMBL" id="JPEO01000003">
    <property type="protein sequence ID" value="KFZ38163.1"/>
    <property type="molecule type" value="Genomic_DNA"/>
</dbReference>
<proteinExistence type="predicted"/>
<evidence type="ECO:0000259" key="1">
    <source>
        <dbReference type="Pfam" id="PF13511"/>
    </source>
</evidence>
<sequence length="374" mass="43261">MERRLWRWLLFFVCCIGLSFVAWKIDSRWIQSPITQYLAQLNVRLNYLCYQNQWTTCSTTVKRATQVDIQPLPQSANNQQIEYHTGLCSSKANAVRPQTSARIYQWIDENGTVHFADKPQSSSAKITQYQSPHYNFDLSIKALSSGIQPFFKDRLAASLRQIDEVYRSLLPAEALLPVRVNVSLTTSKTSYDGFYRRYHAITSPSQGFYSHRDNLAFVWYRSVEQGFSTAIHESVHVMNAAQFGTTPRWFNEGLAEYFENIDMDGFNVSIHPVDWALVRRAPMSLKRLFDASDLEWSQNQAMFYQHSHALIYFLMSQPTANTALKDLLATIVHFRCQPIDVVQTLNSSYPGGIHRLEQDWRLWLKFNTKAIVIS</sequence>
<organism evidence="2 3">
    <name type="scientific">Shewanella mangrovi</name>
    <dbReference type="NCBI Taxonomy" id="1515746"/>
    <lineage>
        <taxon>Bacteria</taxon>
        <taxon>Pseudomonadati</taxon>
        <taxon>Pseudomonadota</taxon>
        <taxon>Gammaproteobacteria</taxon>
        <taxon>Alteromonadales</taxon>
        <taxon>Shewanellaceae</taxon>
        <taxon>Shewanella</taxon>
    </lineage>
</organism>
<dbReference type="RefSeq" id="WP_037440943.1">
    <property type="nucleotide sequence ID" value="NZ_JPEO01000003.1"/>
</dbReference>
<dbReference type="STRING" id="1515746.HR45_06580"/>
<evidence type="ECO:0000313" key="3">
    <source>
        <dbReference type="Proteomes" id="UP000029264"/>
    </source>
</evidence>